<feature type="compositionally biased region" description="Basic and acidic residues" evidence="1">
    <location>
        <begin position="17"/>
        <end position="30"/>
    </location>
</feature>
<organism evidence="2 3">
    <name type="scientific">Dorcoceras hygrometricum</name>
    <dbReference type="NCBI Taxonomy" id="472368"/>
    <lineage>
        <taxon>Eukaryota</taxon>
        <taxon>Viridiplantae</taxon>
        <taxon>Streptophyta</taxon>
        <taxon>Embryophyta</taxon>
        <taxon>Tracheophyta</taxon>
        <taxon>Spermatophyta</taxon>
        <taxon>Magnoliopsida</taxon>
        <taxon>eudicotyledons</taxon>
        <taxon>Gunneridae</taxon>
        <taxon>Pentapetalae</taxon>
        <taxon>asterids</taxon>
        <taxon>lamiids</taxon>
        <taxon>Lamiales</taxon>
        <taxon>Gesneriaceae</taxon>
        <taxon>Didymocarpoideae</taxon>
        <taxon>Trichosporeae</taxon>
        <taxon>Loxocarpinae</taxon>
        <taxon>Dorcoceras</taxon>
    </lineage>
</organism>
<sequence>MHEDRNFKGRRLQSKPKAKEVQEPAQHRAQIKRNEVATRYMRAWWLSTRLNTLYQIINPITQPDVAKAHESMTAVDPPIRFTTGINLPPSICTRRLDGFATDGITSARDRSKSDHGAAARDGAAVVRGREVEERWKGGRVMLVEASTCVTLNGLEIQLAMGPQPLRLPNHNFGLAQRIMVKRLATSPHDPLVARDPIAMQTSWRSNSDIAIVTSIGYPRMKSSVESSTTKHRLLHASGSHPIPPPYDPKIRSTDLIARNTAMSTLQDIKGCSILTLNPQDTTSKFAQGTVELPVSWNLFQSLNNQLNSSINQNLYTLIPTAITILKFYTSTQVLTTRPSSIQREMLTPKLKPAVVALEGATTRWFEEPIARYLSYDVRRRFDKLKRCVLSVASDDLSDFGGAGILETFSFVCCPFEAVERLWRRFRSCFFVLWNPLVLPIVSAFGAFRQLLCWRLGAWLRQVSRGNRHFTVGGDRLRQAGPRPEGRLLRQPALEGLTRSAWMDSPRKVGRNKFQRGAAAQGSDGGGFLGEEEGVCEI</sequence>
<evidence type="ECO:0000313" key="3">
    <source>
        <dbReference type="Proteomes" id="UP000250235"/>
    </source>
</evidence>
<reference evidence="2 3" key="1">
    <citation type="journal article" date="2015" name="Proc. Natl. Acad. Sci. U.S.A.">
        <title>The resurrection genome of Boea hygrometrica: A blueprint for survival of dehydration.</title>
        <authorList>
            <person name="Xiao L."/>
            <person name="Yang G."/>
            <person name="Zhang L."/>
            <person name="Yang X."/>
            <person name="Zhao S."/>
            <person name="Ji Z."/>
            <person name="Zhou Q."/>
            <person name="Hu M."/>
            <person name="Wang Y."/>
            <person name="Chen M."/>
            <person name="Xu Y."/>
            <person name="Jin H."/>
            <person name="Xiao X."/>
            <person name="Hu G."/>
            <person name="Bao F."/>
            <person name="Hu Y."/>
            <person name="Wan P."/>
            <person name="Li L."/>
            <person name="Deng X."/>
            <person name="Kuang T."/>
            <person name="Xiang C."/>
            <person name="Zhu J.K."/>
            <person name="Oliver M.J."/>
            <person name="He Y."/>
        </authorList>
    </citation>
    <scope>NUCLEOTIDE SEQUENCE [LARGE SCALE GENOMIC DNA]</scope>
    <source>
        <strain evidence="3">cv. XS01</strain>
    </source>
</reference>
<dbReference type="EMBL" id="KQ997081">
    <property type="protein sequence ID" value="KZV44300.1"/>
    <property type="molecule type" value="Genomic_DNA"/>
</dbReference>
<proteinExistence type="predicted"/>
<feature type="region of interest" description="Disordered" evidence="1">
    <location>
        <begin position="1"/>
        <end position="30"/>
    </location>
</feature>
<evidence type="ECO:0000313" key="2">
    <source>
        <dbReference type="EMBL" id="KZV44300.1"/>
    </source>
</evidence>
<gene>
    <name evidence="2" type="ORF">F511_17623</name>
</gene>
<dbReference type="Proteomes" id="UP000250235">
    <property type="component" value="Unassembled WGS sequence"/>
</dbReference>
<dbReference type="AlphaFoldDB" id="A0A2Z7CB79"/>
<evidence type="ECO:0000256" key="1">
    <source>
        <dbReference type="SAM" id="MobiDB-lite"/>
    </source>
</evidence>
<accession>A0A2Z7CB79</accession>
<protein>
    <submittedName>
        <fullName evidence="2">Uncharacterized protein</fullName>
    </submittedName>
</protein>
<name>A0A2Z7CB79_9LAMI</name>
<keyword evidence="3" id="KW-1185">Reference proteome</keyword>